<gene>
    <name evidence="1" type="ORF">N5B56_01560</name>
</gene>
<comment type="caution">
    <text evidence="1">The sequence shown here is derived from an EMBL/GenBank/DDBJ whole genome shotgun (WGS) entry which is preliminary data.</text>
</comment>
<evidence type="ECO:0000313" key="2">
    <source>
        <dbReference type="Proteomes" id="UP001431199"/>
    </source>
</evidence>
<sequence length="84" mass="9569">MEFSTNKYHFKMLNEDELKKLKAGDKVTVCVSMNLPESAEFTDTVVINPAFWNCDSDEPGWEIETAIGYASIDSVYQVEKVNKQ</sequence>
<accession>A0ABT2LY32</accession>
<dbReference type="Proteomes" id="UP001431199">
    <property type="component" value="Unassembled WGS sequence"/>
</dbReference>
<dbReference type="EMBL" id="JAODBU010000002">
    <property type="protein sequence ID" value="MCT7397773.1"/>
    <property type="molecule type" value="Genomic_DNA"/>
</dbReference>
<organism evidence="1 2">
    <name type="scientific">Eubacterium album</name>
    <dbReference type="NCBI Taxonomy" id="2978477"/>
    <lineage>
        <taxon>Bacteria</taxon>
        <taxon>Bacillati</taxon>
        <taxon>Bacillota</taxon>
        <taxon>Clostridia</taxon>
        <taxon>Eubacteriales</taxon>
        <taxon>Eubacteriaceae</taxon>
        <taxon>Eubacterium</taxon>
    </lineage>
</organism>
<protein>
    <submittedName>
        <fullName evidence="1">Uncharacterized protein</fullName>
    </submittedName>
</protein>
<keyword evidence="2" id="KW-1185">Reference proteome</keyword>
<proteinExistence type="predicted"/>
<evidence type="ECO:0000313" key="1">
    <source>
        <dbReference type="EMBL" id="MCT7397773.1"/>
    </source>
</evidence>
<reference evidence="1" key="1">
    <citation type="submission" date="2022-09" db="EMBL/GenBank/DDBJ databases">
        <title>Eubacterium sp. LFL-14 isolated from human feces.</title>
        <authorList>
            <person name="Liu F."/>
        </authorList>
    </citation>
    <scope>NUCLEOTIDE SEQUENCE</scope>
    <source>
        <strain evidence="1">LFL-14</strain>
    </source>
</reference>
<name>A0ABT2LY32_9FIRM</name>
<dbReference type="RefSeq" id="WP_260978209.1">
    <property type="nucleotide sequence ID" value="NZ_JAODBU010000002.1"/>
</dbReference>